<sequence length="337" mass="35842">MSSEPYQSFSGSGAYRPPNQESYASDSLPPLPSNYNAASDQYYTPSQTDNNGSNATSRLTEDQQPSYLPPVPTNYNAAADQYNNTSTHNPGPRTSQENPNMSSTAARANANTPDNTHASHEKPTGEPDQDRDNSDSESEKKKRIGGLSPRAIFIILIVLAATIAISVGVGVGVSQSKKKSSKKSSSSSSGGGSGGSGGGGTKTTTKYTPTIIATRTTTSSTRTPTPTAIFLNNQTFPAGKMAFQAFSEGEYLGKATGVMQKTGFYDLGLDCKSFVWLESTACCVTLCANRTTAVGVVCDERFERRLTVTAAGVKSFPRVHLWCASESLVSQDQEFRD</sequence>
<dbReference type="Proteomes" id="UP001286456">
    <property type="component" value="Unassembled WGS sequence"/>
</dbReference>
<protein>
    <submittedName>
        <fullName evidence="3">Uncharacterized protein</fullName>
    </submittedName>
</protein>
<feature type="compositionally biased region" description="Polar residues" evidence="1">
    <location>
        <begin position="1"/>
        <end position="11"/>
    </location>
</feature>
<name>A0AAE0IYQ3_9PEZI</name>
<feature type="region of interest" description="Disordered" evidence="1">
    <location>
        <begin position="174"/>
        <end position="208"/>
    </location>
</feature>
<dbReference type="EMBL" id="JAUEPO010000002">
    <property type="protein sequence ID" value="KAK3332991.1"/>
    <property type="molecule type" value="Genomic_DNA"/>
</dbReference>
<feature type="compositionally biased region" description="Basic and acidic residues" evidence="1">
    <location>
        <begin position="117"/>
        <end position="140"/>
    </location>
</feature>
<evidence type="ECO:0000256" key="1">
    <source>
        <dbReference type="SAM" id="MobiDB-lite"/>
    </source>
</evidence>
<proteinExistence type="predicted"/>
<feature type="region of interest" description="Disordered" evidence="1">
    <location>
        <begin position="1"/>
        <end position="144"/>
    </location>
</feature>
<evidence type="ECO:0000256" key="2">
    <source>
        <dbReference type="SAM" id="Phobius"/>
    </source>
</evidence>
<reference evidence="3" key="2">
    <citation type="submission" date="2023-06" db="EMBL/GenBank/DDBJ databases">
        <authorList>
            <consortium name="Lawrence Berkeley National Laboratory"/>
            <person name="Haridas S."/>
            <person name="Hensen N."/>
            <person name="Bonometti L."/>
            <person name="Westerberg I."/>
            <person name="Brannstrom I.O."/>
            <person name="Guillou S."/>
            <person name="Cros-Aarteil S."/>
            <person name="Calhoun S."/>
            <person name="Kuo A."/>
            <person name="Mondo S."/>
            <person name="Pangilinan J."/>
            <person name="Riley R."/>
            <person name="Labutti K."/>
            <person name="Andreopoulos B."/>
            <person name="Lipzen A."/>
            <person name="Chen C."/>
            <person name="Yanf M."/>
            <person name="Daum C."/>
            <person name="Ng V."/>
            <person name="Clum A."/>
            <person name="Steindorff A."/>
            <person name="Ohm R."/>
            <person name="Martin F."/>
            <person name="Silar P."/>
            <person name="Natvig D."/>
            <person name="Lalanne C."/>
            <person name="Gautier V."/>
            <person name="Ament-Velasquez S.L."/>
            <person name="Kruys A."/>
            <person name="Hutchinson M.I."/>
            <person name="Powell A.J."/>
            <person name="Barry K."/>
            <person name="Miller A.N."/>
            <person name="Grigoriev I.V."/>
            <person name="Debuchy R."/>
            <person name="Gladieux P."/>
            <person name="Thoren M.H."/>
            <person name="Johannesson H."/>
        </authorList>
    </citation>
    <scope>NUCLEOTIDE SEQUENCE</scope>
    <source>
        <strain evidence="3">SMH4131-1</strain>
    </source>
</reference>
<gene>
    <name evidence="3" type="ORF">B0T19DRAFT_473749</name>
</gene>
<dbReference type="AlphaFoldDB" id="A0AAE0IYQ3"/>
<comment type="caution">
    <text evidence="3">The sequence shown here is derived from an EMBL/GenBank/DDBJ whole genome shotgun (WGS) entry which is preliminary data.</text>
</comment>
<keyword evidence="4" id="KW-1185">Reference proteome</keyword>
<keyword evidence="2" id="KW-1133">Transmembrane helix</keyword>
<evidence type="ECO:0000313" key="4">
    <source>
        <dbReference type="Proteomes" id="UP001286456"/>
    </source>
</evidence>
<evidence type="ECO:0000313" key="3">
    <source>
        <dbReference type="EMBL" id="KAK3332991.1"/>
    </source>
</evidence>
<accession>A0AAE0IYQ3</accession>
<keyword evidence="2" id="KW-0472">Membrane</keyword>
<feature type="compositionally biased region" description="Gly residues" evidence="1">
    <location>
        <begin position="189"/>
        <end position="201"/>
    </location>
</feature>
<keyword evidence="2" id="KW-0812">Transmembrane</keyword>
<feature type="compositionally biased region" description="Polar residues" evidence="1">
    <location>
        <begin position="73"/>
        <end position="116"/>
    </location>
</feature>
<feature type="compositionally biased region" description="Polar residues" evidence="1">
    <location>
        <begin position="33"/>
        <end position="66"/>
    </location>
</feature>
<reference evidence="3" key="1">
    <citation type="journal article" date="2023" name="Mol. Phylogenet. Evol.">
        <title>Genome-scale phylogeny and comparative genomics of the fungal order Sordariales.</title>
        <authorList>
            <person name="Hensen N."/>
            <person name="Bonometti L."/>
            <person name="Westerberg I."/>
            <person name="Brannstrom I.O."/>
            <person name="Guillou S."/>
            <person name="Cros-Aarteil S."/>
            <person name="Calhoun S."/>
            <person name="Haridas S."/>
            <person name="Kuo A."/>
            <person name="Mondo S."/>
            <person name="Pangilinan J."/>
            <person name="Riley R."/>
            <person name="LaButti K."/>
            <person name="Andreopoulos B."/>
            <person name="Lipzen A."/>
            <person name="Chen C."/>
            <person name="Yan M."/>
            <person name="Daum C."/>
            <person name="Ng V."/>
            <person name="Clum A."/>
            <person name="Steindorff A."/>
            <person name="Ohm R.A."/>
            <person name="Martin F."/>
            <person name="Silar P."/>
            <person name="Natvig D.O."/>
            <person name="Lalanne C."/>
            <person name="Gautier V."/>
            <person name="Ament-Velasquez S.L."/>
            <person name="Kruys A."/>
            <person name="Hutchinson M.I."/>
            <person name="Powell A.J."/>
            <person name="Barry K."/>
            <person name="Miller A.N."/>
            <person name="Grigoriev I.V."/>
            <person name="Debuchy R."/>
            <person name="Gladieux P."/>
            <person name="Hiltunen Thoren M."/>
            <person name="Johannesson H."/>
        </authorList>
    </citation>
    <scope>NUCLEOTIDE SEQUENCE</scope>
    <source>
        <strain evidence="3">SMH4131-1</strain>
    </source>
</reference>
<feature type="transmembrane region" description="Helical" evidence="2">
    <location>
        <begin position="151"/>
        <end position="173"/>
    </location>
</feature>
<organism evidence="3 4">
    <name type="scientific">Cercophora scortea</name>
    <dbReference type="NCBI Taxonomy" id="314031"/>
    <lineage>
        <taxon>Eukaryota</taxon>
        <taxon>Fungi</taxon>
        <taxon>Dikarya</taxon>
        <taxon>Ascomycota</taxon>
        <taxon>Pezizomycotina</taxon>
        <taxon>Sordariomycetes</taxon>
        <taxon>Sordariomycetidae</taxon>
        <taxon>Sordariales</taxon>
        <taxon>Lasiosphaeriaceae</taxon>
        <taxon>Cercophora</taxon>
    </lineage>
</organism>